<evidence type="ECO:0000256" key="1">
    <source>
        <dbReference type="ARBA" id="ARBA00002724"/>
    </source>
</evidence>
<dbReference type="GO" id="GO:0006355">
    <property type="term" value="P:regulation of DNA-templated transcription"/>
    <property type="evidence" value="ECO:0007669"/>
    <property type="project" value="InterPro"/>
</dbReference>
<dbReference type="SUPFAM" id="SSF48013">
    <property type="entry name" value="NusB-like"/>
    <property type="match status" value="1"/>
</dbReference>
<dbReference type="CDD" id="cd00620">
    <property type="entry name" value="Methyltransferase_Sun"/>
    <property type="match status" value="1"/>
</dbReference>
<keyword evidence="6" id="KW-0698">rRNA processing</keyword>
<keyword evidence="9 15" id="KW-0949">S-adenosyl-L-methionine</keyword>
<dbReference type="PANTHER" id="PTHR22807">
    <property type="entry name" value="NOP2 YEAST -RELATED NOL1/NOP2/FMU SUN DOMAIN-CONTAINING"/>
    <property type="match status" value="1"/>
</dbReference>
<dbReference type="InterPro" id="IPR054728">
    <property type="entry name" value="RsmB-like_ferredoxin"/>
</dbReference>
<dbReference type="InterPro" id="IPR035926">
    <property type="entry name" value="NusB-like_sf"/>
</dbReference>
<dbReference type="HOGENOM" id="CLU_005316_0_4_6"/>
<feature type="binding site" evidence="15">
    <location>
        <position position="276"/>
    </location>
    <ligand>
        <name>S-adenosyl-L-methionine</name>
        <dbReference type="ChEBI" id="CHEBI:59789"/>
    </ligand>
</feature>
<evidence type="ECO:0000256" key="13">
    <source>
        <dbReference type="ARBA" id="ARBA00047283"/>
    </source>
</evidence>
<dbReference type="InterPro" id="IPR006027">
    <property type="entry name" value="NusB_RsmB_TIM44"/>
</dbReference>
<evidence type="ECO:0000256" key="8">
    <source>
        <dbReference type="ARBA" id="ARBA00022679"/>
    </source>
</evidence>
<keyword evidence="7 15" id="KW-0489">Methyltransferase</keyword>
<evidence type="ECO:0000256" key="14">
    <source>
        <dbReference type="ARBA" id="ARBA00067267"/>
    </source>
</evidence>
<evidence type="ECO:0000256" key="5">
    <source>
        <dbReference type="ARBA" id="ARBA00022490"/>
    </source>
</evidence>
<sequence length="436" mass="48897">MNVRALAAKILNQVVEQGQSLSNVLPPVQQDLSPKDKALLQVLCYGVLRTLPRLDFFCRSLMDKALKGKQRDLHFLILVGFYQLLYTRIPSHAAVGETVNGAKELKKQALKGMVNGVLRNFLREQESLVEKANKQPALVYCHPSWLVKRLQAAYGDELAAQIMHNNNQQAPMWLRVNALHHTRDQYQVLLNDAGLLSFSSEFNDNALRLEKPTDVYKLPGFTEGWVSVQDGAAQLAAHYLDAQAGDLVLDACSAPGGKTVHVLELQKNIKQMVAVDADAKRLLRVQENLDRLKLKASVIHGDASQPGSWWHGELFDRILCDAPCSATGVIRRHPDIRWLRRESDIAGLVSLQKNILHALWDKLKPGGILLYATCSILPDENDLQIQDFLESRQDASLIPLIVQDNLQNNIQNKGRQILPNEDAMDGFYYAKLQKSL</sequence>
<dbReference type="Pfam" id="PF01189">
    <property type="entry name" value="Methyltr_RsmB-F"/>
    <property type="match status" value="1"/>
</dbReference>
<dbReference type="Proteomes" id="UP000000639">
    <property type="component" value="Chromosome"/>
</dbReference>
<evidence type="ECO:0000256" key="11">
    <source>
        <dbReference type="ARBA" id="ARBA00030399"/>
    </source>
</evidence>
<feature type="binding site" evidence="15">
    <location>
        <begin position="252"/>
        <end position="258"/>
    </location>
    <ligand>
        <name>S-adenosyl-L-methionine</name>
        <dbReference type="ChEBI" id="CHEBI:59789"/>
    </ligand>
</feature>
<dbReference type="FunFam" id="3.30.70.1170:FF:000002">
    <property type="entry name" value="Ribosomal RNA small subunit methyltransferase B"/>
    <property type="match status" value="1"/>
</dbReference>
<evidence type="ECO:0000313" key="18">
    <source>
        <dbReference type="Proteomes" id="UP000000639"/>
    </source>
</evidence>
<keyword evidence="5" id="KW-0963">Cytoplasm</keyword>
<dbReference type="PRINTS" id="PR02008">
    <property type="entry name" value="RCMTFAMILY"/>
</dbReference>
<dbReference type="NCBIfam" id="NF011494">
    <property type="entry name" value="PRK14902.1"/>
    <property type="match status" value="1"/>
</dbReference>
<keyword evidence="10 15" id="KW-0694">RNA-binding</keyword>
<evidence type="ECO:0000256" key="15">
    <source>
        <dbReference type="PROSITE-ProRule" id="PRU01023"/>
    </source>
</evidence>
<evidence type="ECO:0000256" key="6">
    <source>
        <dbReference type="ARBA" id="ARBA00022552"/>
    </source>
</evidence>
<dbReference type="STRING" id="357804.Ping_0080"/>
<dbReference type="FunFam" id="1.10.940.10:FF:000002">
    <property type="entry name" value="Ribosomal RNA small subunit methyltransferase B"/>
    <property type="match status" value="1"/>
</dbReference>
<dbReference type="Pfam" id="PF01029">
    <property type="entry name" value="NusB"/>
    <property type="match status" value="1"/>
</dbReference>
<keyword evidence="8 15" id="KW-0808">Transferase</keyword>
<evidence type="ECO:0000256" key="4">
    <source>
        <dbReference type="ARBA" id="ARBA00012140"/>
    </source>
</evidence>
<dbReference type="SUPFAM" id="SSF53335">
    <property type="entry name" value="S-adenosyl-L-methionine-dependent methyltransferases"/>
    <property type="match status" value="1"/>
</dbReference>
<evidence type="ECO:0000256" key="2">
    <source>
        <dbReference type="ARBA" id="ARBA00004496"/>
    </source>
</evidence>
<evidence type="ECO:0000256" key="7">
    <source>
        <dbReference type="ARBA" id="ARBA00022603"/>
    </source>
</evidence>
<dbReference type="RefSeq" id="WP_011768513.1">
    <property type="nucleotide sequence ID" value="NC_008709.1"/>
</dbReference>
<feature type="domain" description="SAM-dependent MTase RsmB/NOP-type" evidence="16">
    <location>
        <begin position="162"/>
        <end position="435"/>
    </location>
</feature>
<accession>A1SR39</accession>
<feature type="active site" description="Nucleophile" evidence="15">
    <location>
        <position position="374"/>
    </location>
</feature>
<evidence type="ECO:0000256" key="9">
    <source>
        <dbReference type="ARBA" id="ARBA00022691"/>
    </source>
</evidence>
<dbReference type="FunFam" id="3.40.50.150:FF:000022">
    <property type="entry name" value="Ribosomal RNA small subunit methyltransferase B"/>
    <property type="match status" value="1"/>
</dbReference>
<evidence type="ECO:0000313" key="17">
    <source>
        <dbReference type="EMBL" id="ABM01954.1"/>
    </source>
</evidence>
<dbReference type="NCBIfam" id="NF008149">
    <property type="entry name" value="PRK10901.1"/>
    <property type="match status" value="1"/>
</dbReference>
<dbReference type="Pfam" id="PF22458">
    <property type="entry name" value="RsmF-B_ferredox"/>
    <property type="match status" value="1"/>
</dbReference>
<evidence type="ECO:0000256" key="3">
    <source>
        <dbReference type="ARBA" id="ARBA00007494"/>
    </source>
</evidence>
<protein>
    <recommendedName>
        <fullName evidence="14">Ribosomal RNA small subunit methyltransferase B</fullName>
        <ecNumber evidence="4">2.1.1.176</ecNumber>
    </recommendedName>
    <alternativeName>
        <fullName evidence="11">16S rRNA m5C967 methyltransferase</fullName>
    </alternativeName>
    <alternativeName>
        <fullName evidence="12">rRNA (cytosine-C(5)-)-methyltransferase RsmB</fullName>
    </alternativeName>
</protein>
<reference evidence="17 18" key="1">
    <citation type="submission" date="2007-01" db="EMBL/GenBank/DDBJ databases">
        <title>Complete sequence of Psychromonas ingrahamii 37.</title>
        <authorList>
            <consortium name="US DOE Joint Genome Institute"/>
            <person name="Copeland A."/>
            <person name="Lucas S."/>
            <person name="Lapidus A."/>
            <person name="Barry K."/>
            <person name="Detter J.C."/>
            <person name="Glavina del Rio T."/>
            <person name="Hammon N."/>
            <person name="Israni S."/>
            <person name="Dalin E."/>
            <person name="Tice H."/>
            <person name="Pitluck S."/>
            <person name="Thompson L.S."/>
            <person name="Brettin T."/>
            <person name="Bruce D."/>
            <person name="Han C."/>
            <person name="Tapia R."/>
            <person name="Schmutz J."/>
            <person name="Larimer F."/>
            <person name="Land M."/>
            <person name="Hauser L."/>
            <person name="Kyrpides N."/>
            <person name="Ivanova N."/>
            <person name="Staley J."/>
            <person name="Richardson P."/>
        </authorList>
    </citation>
    <scope>NUCLEOTIDE SEQUENCE [LARGE SCALE GENOMIC DNA]</scope>
    <source>
        <strain evidence="17 18">37</strain>
    </source>
</reference>
<evidence type="ECO:0000259" key="16">
    <source>
        <dbReference type="PROSITE" id="PS51686"/>
    </source>
</evidence>
<dbReference type="InterPro" id="IPR004573">
    <property type="entry name" value="rRNA_ssu_MeTfrase_B"/>
</dbReference>
<dbReference type="GO" id="GO:0009383">
    <property type="term" value="F:rRNA (cytosine-C5-)-methyltransferase activity"/>
    <property type="evidence" value="ECO:0007669"/>
    <property type="project" value="TreeGrafter"/>
</dbReference>
<comment type="similarity">
    <text evidence="3 15">Belongs to the class I-like SAM-binding methyltransferase superfamily. RsmB/NOP family.</text>
</comment>
<dbReference type="PANTHER" id="PTHR22807:SF61">
    <property type="entry name" value="NOL1_NOP2_SUN FAMILY PROTEIN _ ANTITERMINATION NUSB DOMAIN-CONTAINING PROTEIN"/>
    <property type="match status" value="1"/>
</dbReference>
<dbReference type="NCBIfam" id="TIGR00563">
    <property type="entry name" value="rsmB"/>
    <property type="match status" value="1"/>
</dbReference>
<dbReference type="GO" id="GO:0003723">
    <property type="term" value="F:RNA binding"/>
    <property type="evidence" value="ECO:0007669"/>
    <property type="project" value="UniProtKB-UniRule"/>
</dbReference>
<comment type="subcellular location">
    <subcellularLocation>
        <location evidence="2">Cytoplasm</location>
    </subcellularLocation>
</comment>
<name>A1SR39_PSYIN</name>
<dbReference type="InterPro" id="IPR001678">
    <property type="entry name" value="MeTrfase_RsmB-F_NOP2_dom"/>
</dbReference>
<dbReference type="KEGG" id="pin:Ping_0080"/>
<evidence type="ECO:0000256" key="10">
    <source>
        <dbReference type="ARBA" id="ARBA00022884"/>
    </source>
</evidence>
<dbReference type="PROSITE" id="PS01153">
    <property type="entry name" value="NOL1_NOP2_SUN"/>
    <property type="match status" value="1"/>
</dbReference>
<comment type="function">
    <text evidence="1">Specifically methylates the cytosine at position 967 (m5C967) of 16S rRNA.</text>
</comment>
<dbReference type="InterPro" id="IPR018314">
    <property type="entry name" value="RsmB/NOL1/NOP2-like_CS"/>
</dbReference>
<dbReference type="InterPro" id="IPR048019">
    <property type="entry name" value="RsmB-like_N"/>
</dbReference>
<evidence type="ECO:0000256" key="12">
    <source>
        <dbReference type="ARBA" id="ARBA00031088"/>
    </source>
</evidence>
<dbReference type="Gene3D" id="3.30.70.1170">
    <property type="entry name" value="Sun protein, domain 3"/>
    <property type="match status" value="1"/>
</dbReference>
<dbReference type="Gene3D" id="1.10.940.10">
    <property type="entry name" value="NusB-like"/>
    <property type="match status" value="1"/>
</dbReference>
<organism evidence="17 18">
    <name type="scientific">Psychromonas ingrahamii (strain DSM 17664 / CCUG 51855 / 37)</name>
    <dbReference type="NCBI Taxonomy" id="357804"/>
    <lineage>
        <taxon>Bacteria</taxon>
        <taxon>Pseudomonadati</taxon>
        <taxon>Pseudomonadota</taxon>
        <taxon>Gammaproteobacteria</taxon>
        <taxon>Alteromonadales</taxon>
        <taxon>Psychromonadaceae</taxon>
        <taxon>Psychromonas</taxon>
    </lineage>
</organism>
<dbReference type="GO" id="GO:0070475">
    <property type="term" value="P:rRNA base methylation"/>
    <property type="evidence" value="ECO:0007669"/>
    <property type="project" value="TreeGrafter"/>
</dbReference>
<dbReference type="InterPro" id="IPR029063">
    <property type="entry name" value="SAM-dependent_MTases_sf"/>
</dbReference>
<dbReference type="AlphaFoldDB" id="A1SR39"/>
<dbReference type="CDD" id="cd02440">
    <property type="entry name" value="AdoMet_MTases"/>
    <property type="match status" value="1"/>
</dbReference>
<feature type="binding site" evidence="15">
    <location>
        <position position="321"/>
    </location>
    <ligand>
        <name>S-adenosyl-L-methionine</name>
        <dbReference type="ChEBI" id="CHEBI:59789"/>
    </ligand>
</feature>
<feature type="binding site" evidence="15">
    <location>
        <position position="302"/>
    </location>
    <ligand>
        <name>S-adenosyl-L-methionine</name>
        <dbReference type="ChEBI" id="CHEBI:59789"/>
    </ligand>
</feature>
<dbReference type="GO" id="GO:0005829">
    <property type="term" value="C:cytosol"/>
    <property type="evidence" value="ECO:0007669"/>
    <property type="project" value="TreeGrafter"/>
</dbReference>
<dbReference type="eggNOG" id="COG0144">
    <property type="taxonomic scope" value="Bacteria"/>
</dbReference>
<keyword evidence="18" id="KW-1185">Reference proteome</keyword>
<proteinExistence type="inferred from homology"/>
<dbReference type="InterPro" id="IPR023267">
    <property type="entry name" value="RCMT"/>
</dbReference>
<comment type="catalytic activity">
    <reaction evidence="13">
        <text>cytidine(967) in 16S rRNA + S-adenosyl-L-methionine = 5-methylcytidine(967) in 16S rRNA + S-adenosyl-L-homocysteine + H(+)</text>
        <dbReference type="Rhea" id="RHEA:42748"/>
        <dbReference type="Rhea" id="RHEA-COMP:10219"/>
        <dbReference type="Rhea" id="RHEA-COMP:10220"/>
        <dbReference type="ChEBI" id="CHEBI:15378"/>
        <dbReference type="ChEBI" id="CHEBI:57856"/>
        <dbReference type="ChEBI" id="CHEBI:59789"/>
        <dbReference type="ChEBI" id="CHEBI:74483"/>
        <dbReference type="ChEBI" id="CHEBI:82748"/>
        <dbReference type="EC" id="2.1.1.176"/>
    </reaction>
</comment>
<dbReference type="PROSITE" id="PS51686">
    <property type="entry name" value="SAM_MT_RSMB_NOP"/>
    <property type="match status" value="1"/>
</dbReference>
<dbReference type="Gene3D" id="3.40.50.150">
    <property type="entry name" value="Vaccinia Virus protein VP39"/>
    <property type="match status" value="1"/>
</dbReference>
<gene>
    <name evidence="17" type="ordered locus">Ping_0080</name>
</gene>
<dbReference type="OrthoDB" id="9810297at2"/>
<dbReference type="InterPro" id="IPR049560">
    <property type="entry name" value="MeTrfase_RsmB-F_NOP2_cat"/>
</dbReference>
<dbReference type="EMBL" id="CP000510">
    <property type="protein sequence ID" value="ABM01954.1"/>
    <property type="molecule type" value="Genomic_DNA"/>
</dbReference>
<dbReference type="eggNOG" id="COG0781">
    <property type="taxonomic scope" value="Bacteria"/>
</dbReference>
<dbReference type="EC" id="2.1.1.176" evidence="4"/>